<feature type="region of interest" description="Disordered" evidence="1">
    <location>
        <begin position="65"/>
        <end position="101"/>
    </location>
</feature>
<feature type="non-terminal residue" evidence="2">
    <location>
        <position position="1"/>
    </location>
</feature>
<name>A0A9P6SMZ2_9FUNG</name>
<evidence type="ECO:0000313" key="3">
    <source>
        <dbReference type="Proteomes" id="UP000749646"/>
    </source>
</evidence>
<proteinExistence type="predicted"/>
<keyword evidence="3" id="KW-1185">Reference proteome</keyword>
<evidence type="ECO:0000256" key="1">
    <source>
        <dbReference type="SAM" id="MobiDB-lite"/>
    </source>
</evidence>
<organism evidence="2 3">
    <name type="scientific">Modicella reniformis</name>
    <dbReference type="NCBI Taxonomy" id="1440133"/>
    <lineage>
        <taxon>Eukaryota</taxon>
        <taxon>Fungi</taxon>
        <taxon>Fungi incertae sedis</taxon>
        <taxon>Mucoromycota</taxon>
        <taxon>Mortierellomycotina</taxon>
        <taxon>Mortierellomycetes</taxon>
        <taxon>Mortierellales</taxon>
        <taxon>Mortierellaceae</taxon>
        <taxon>Modicella</taxon>
    </lineage>
</organism>
<dbReference type="AlphaFoldDB" id="A0A9P6SMZ2"/>
<gene>
    <name evidence="2" type="ORF">BGZ65_001465</name>
</gene>
<dbReference type="Proteomes" id="UP000749646">
    <property type="component" value="Unassembled WGS sequence"/>
</dbReference>
<protein>
    <submittedName>
        <fullName evidence="2">Uncharacterized protein</fullName>
    </submittedName>
</protein>
<sequence length="101" mass="11631">DYVRHKLPCKHMYLVPRIYGELEVEYNTDLGGNPETVELDEPLGPPLENTLSQNVLLQLQAMRTENKEAKKREREAANAEVFRQGENDLRGHVEEAGRSRE</sequence>
<dbReference type="OrthoDB" id="2399838at2759"/>
<comment type="caution">
    <text evidence="2">The sequence shown here is derived from an EMBL/GenBank/DDBJ whole genome shotgun (WGS) entry which is preliminary data.</text>
</comment>
<evidence type="ECO:0000313" key="2">
    <source>
        <dbReference type="EMBL" id="KAF9983751.1"/>
    </source>
</evidence>
<accession>A0A9P6SMZ2</accession>
<dbReference type="EMBL" id="JAAAHW010003448">
    <property type="protein sequence ID" value="KAF9983751.1"/>
    <property type="molecule type" value="Genomic_DNA"/>
</dbReference>
<reference evidence="2" key="1">
    <citation type="journal article" date="2020" name="Fungal Divers.">
        <title>Resolving the Mortierellaceae phylogeny through synthesis of multi-gene phylogenetics and phylogenomics.</title>
        <authorList>
            <person name="Vandepol N."/>
            <person name="Liber J."/>
            <person name="Desiro A."/>
            <person name="Na H."/>
            <person name="Kennedy M."/>
            <person name="Barry K."/>
            <person name="Grigoriev I.V."/>
            <person name="Miller A.N."/>
            <person name="O'Donnell K."/>
            <person name="Stajich J.E."/>
            <person name="Bonito G."/>
        </authorList>
    </citation>
    <scope>NUCLEOTIDE SEQUENCE</scope>
    <source>
        <strain evidence="2">MES-2147</strain>
    </source>
</reference>